<dbReference type="Proteomes" id="UP000095544">
    <property type="component" value="Unassembled WGS sequence"/>
</dbReference>
<gene>
    <name evidence="2" type="ORF">ERS852491_03980</name>
</gene>
<accession>A0A174JRV6</accession>
<sequence>MNSCELVTYISSIACFLSKNCSTEELELLAAIFSQLGDTLATILVNEANCPCDDQSVSNI</sequence>
<dbReference type="AlphaFoldDB" id="A0A174JRV6"/>
<evidence type="ECO:0000313" key="3">
    <source>
        <dbReference type="Proteomes" id="UP000095544"/>
    </source>
</evidence>
<feature type="domain" description="DUF6774" evidence="1">
    <location>
        <begin position="23"/>
        <end position="50"/>
    </location>
</feature>
<dbReference type="InterPro" id="IPR046665">
    <property type="entry name" value="DUF6774"/>
</dbReference>
<protein>
    <recommendedName>
        <fullName evidence="1">DUF6774 domain-containing protein</fullName>
    </recommendedName>
</protein>
<name>A0A174JRV6_9FIRM</name>
<proteinExistence type="predicted"/>
<evidence type="ECO:0000259" key="1">
    <source>
        <dbReference type="Pfam" id="PF20564"/>
    </source>
</evidence>
<dbReference type="EMBL" id="CYZU01000049">
    <property type="protein sequence ID" value="CUP00378.1"/>
    <property type="molecule type" value="Genomic_DNA"/>
</dbReference>
<organism evidence="2 3">
    <name type="scientific">Faecalicatena contorta</name>
    <dbReference type="NCBI Taxonomy" id="39482"/>
    <lineage>
        <taxon>Bacteria</taxon>
        <taxon>Bacillati</taxon>
        <taxon>Bacillota</taxon>
        <taxon>Clostridia</taxon>
        <taxon>Lachnospirales</taxon>
        <taxon>Lachnospiraceae</taxon>
        <taxon>Faecalicatena</taxon>
    </lineage>
</organism>
<evidence type="ECO:0000313" key="2">
    <source>
        <dbReference type="EMBL" id="CUP00378.1"/>
    </source>
</evidence>
<dbReference type="OrthoDB" id="1734535at2"/>
<reference evidence="2 3" key="1">
    <citation type="submission" date="2015-09" db="EMBL/GenBank/DDBJ databases">
        <authorList>
            <consortium name="Pathogen Informatics"/>
        </authorList>
    </citation>
    <scope>NUCLEOTIDE SEQUENCE [LARGE SCALE GENOMIC DNA]</scope>
    <source>
        <strain evidence="2 3">2789STDY5834876</strain>
    </source>
</reference>
<dbReference type="RefSeq" id="WP_050641116.1">
    <property type="nucleotide sequence ID" value="NZ_CABKUE010000009.1"/>
</dbReference>
<dbReference type="Pfam" id="PF20564">
    <property type="entry name" value="DUF6774"/>
    <property type="match status" value="1"/>
</dbReference>